<dbReference type="Gene3D" id="3.90.550.10">
    <property type="entry name" value="Spore Coat Polysaccharide Biosynthesis Protein SpsA, Chain A"/>
    <property type="match status" value="1"/>
</dbReference>
<dbReference type="InterPro" id="IPR005835">
    <property type="entry name" value="NTP_transferase_dom"/>
</dbReference>
<dbReference type="RefSeq" id="WP_337334396.1">
    <property type="nucleotide sequence ID" value="NZ_JBBDHC010000003.1"/>
</dbReference>
<dbReference type="CDD" id="cd06422">
    <property type="entry name" value="NTP_transferase_like_1"/>
    <property type="match status" value="1"/>
</dbReference>
<dbReference type="SUPFAM" id="SSF53448">
    <property type="entry name" value="Nucleotide-diphospho-sugar transferases"/>
    <property type="match status" value="1"/>
</dbReference>
<evidence type="ECO:0000256" key="1">
    <source>
        <dbReference type="ARBA" id="ARBA00022679"/>
    </source>
</evidence>
<evidence type="ECO:0000313" key="4">
    <source>
        <dbReference type="EMBL" id="MEJ1248680.1"/>
    </source>
</evidence>
<dbReference type="InterPro" id="IPR050065">
    <property type="entry name" value="GlmU-like"/>
</dbReference>
<protein>
    <submittedName>
        <fullName evidence="4">Nucleotidyltransferase family protein</fullName>
    </submittedName>
</protein>
<accession>A0AAW9QVJ1</accession>
<keyword evidence="5" id="KW-1185">Reference proteome</keyword>
<dbReference type="GO" id="GO:0016779">
    <property type="term" value="F:nucleotidyltransferase activity"/>
    <property type="evidence" value="ECO:0007669"/>
    <property type="project" value="UniProtKB-KW"/>
</dbReference>
<dbReference type="PANTHER" id="PTHR43584">
    <property type="entry name" value="NUCLEOTIDYL TRANSFERASE"/>
    <property type="match status" value="1"/>
</dbReference>
<comment type="caution">
    <text evidence="4">The sequence shown here is derived from an EMBL/GenBank/DDBJ whole genome shotgun (WGS) entry which is preliminary data.</text>
</comment>
<sequence length="237" mass="24828">MKAMILAAGRGLRLRPQTDACPKPLLPVGGEPLIESHLRALRQAGITEVIINTAWLAEQFPAALGNGERYGLSITYAWEGGTGLETGGGLLNALPLLGDAPFLLVNGDIHLALDFSTLALPEGDLAHLVVVDPPDGAGDFALDRHGRLHPAPDTGGGVTYAGVGVIDPALFAGWRAAFAAHETGGTPPAFRLAPLLRHAMRRGRIGGRHHAGHWTDAGTPEALAALVQRFRTQPGAR</sequence>
<dbReference type="Pfam" id="PF00483">
    <property type="entry name" value="NTP_transferase"/>
    <property type="match status" value="1"/>
</dbReference>
<organism evidence="4 5">
    <name type="scientific">Denitratimonas tolerans</name>
    <dbReference type="NCBI Taxonomy" id="1338420"/>
    <lineage>
        <taxon>Bacteria</taxon>
        <taxon>Pseudomonadati</taxon>
        <taxon>Pseudomonadota</taxon>
        <taxon>Gammaproteobacteria</taxon>
        <taxon>Lysobacterales</taxon>
        <taxon>Lysobacteraceae</taxon>
        <taxon>Denitratimonas</taxon>
    </lineage>
</organism>
<gene>
    <name evidence="4" type="ORF">WB794_03185</name>
</gene>
<evidence type="ECO:0000313" key="5">
    <source>
        <dbReference type="Proteomes" id="UP001364472"/>
    </source>
</evidence>
<dbReference type="InterPro" id="IPR029044">
    <property type="entry name" value="Nucleotide-diphossugar_trans"/>
</dbReference>
<dbReference type="PANTHER" id="PTHR43584:SF8">
    <property type="entry name" value="N-ACETYLMURAMATE ALPHA-1-PHOSPHATE URIDYLYLTRANSFERASE"/>
    <property type="match status" value="1"/>
</dbReference>
<dbReference type="Proteomes" id="UP001364472">
    <property type="component" value="Unassembled WGS sequence"/>
</dbReference>
<name>A0AAW9QVJ1_9GAMM</name>
<dbReference type="AlphaFoldDB" id="A0AAW9QVJ1"/>
<reference evidence="4 5" key="1">
    <citation type="journal article" date="2016" name="Antonie Van Leeuwenhoek">
        <title>Denitratimonas tolerans gen. nov., sp. nov., a denitrifying bacterium isolated from a bioreactor for tannery wastewater treatment.</title>
        <authorList>
            <person name="Han S.I."/>
            <person name="Kim J.O."/>
            <person name="Lee Y.R."/>
            <person name="Ekpeghere K.I."/>
            <person name="Koh S.C."/>
            <person name="Whang K.S."/>
        </authorList>
    </citation>
    <scope>NUCLEOTIDE SEQUENCE [LARGE SCALE GENOMIC DNA]</scope>
    <source>
        <strain evidence="4 5">KACC 17565</strain>
    </source>
</reference>
<proteinExistence type="predicted"/>
<evidence type="ECO:0000259" key="3">
    <source>
        <dbReference type="Pfam" id="PF00483"/>
    </source>
</evidence>
<keyword evidence="1" id="KW-0808">Transferase</keyword>
<dbReference type="EMBL" id="JBBDHC010000003">
    <property type="protein sequence ID" value="MEJ1248680.1"/>
    <property type="molecule type" value="Genomic_DNA"/>
</dbReference>
<feature type="domain" description="Nucleotidyl transferase" evidence="3">
    <location>
        <begin position="2"/>
        <end position="117"/>
    </location>
</feature>
<keyword evidence="2" id="KW-0548">Nucleotidyltransferase</keyword>
<evidence type="ECO:0000256" key="2">
    <source>
        <dbReference type="ARBA" id="ARBA00022695"/>
    </source>
</evidence>